<dbReference type="Pfam" id="PF24042">
    <property type="entry name" value="DUF7351"/>
    <property type="match status" value="1"/>
</dbReference>
<proteinExistence type="predicted"/>
<name>A0A1H1IEI3_NATTX</name>
<accession>A0A1H1IEI3</accession>
<dbReference type="STRING" id="1095778.SAMN04489842_3461"/>
<sequence length="297" mass="33038">MDREQSDSGGLAPADAFSLLGHDLRVDILRGLLELSRTRAEYPASFSTLRERVGADVSSQFNYHLDELTGHFVRRTDDGYELRYAGWEVATSILAGTYNRRAAFGPTEIDGRCPHCTESSLAATYREEWLTVECPTCNERLVRYPFPPGGLESRSLSEVLEAFDRHVRSHVALARDGICPGCTGPVTVQTATDADLEGERIAIFVCQRCGNRLRPHLGLALVADEHVVQFARSHGRSLSKTRFWELEWCVSDAAASVSTDPWRCTVPIPIADETLVLTVDDELVVRSTRIDDGEIER</sequence>
<dbReference type="RefSeq" id="WP_090384753.1">
    <property type="nucleotide sequence ID" value="NZ_FNLC01000004.1"/>
</dbReference>
<dbReference type="InterPro" id="IPR055775">
    <property type="entry name" value="DUF7351"/>
</dbReference>
<reference evidence="4" key="1">
    <citation type="submission" date="2016-10" db="EMBL/GenBank/DDBJ databases">
        <authorList>
            <person name="Varghese N."/>
            <person name="Submissions S."/>
        </authorList>
    </citation>
    <scope>NUCLEOTIDE SEQUENCE [LARGE SCALE GENOMIC DNA]</scope>
    <source>
        <strain evidence="4">DSM 24767</strain>
    </source>
</reference>
<keyword evidence="4" id="KW-1185">Reference proteome</keyword>
<feature type="domain" description="DUF7347" evidence="1">
    <location>
        <begin position="13"/>
        <end position="93"/>
    </location>
</feature>
<dbReference type="EMBL" id="FNLC01000004">
    <property type="protein sequence ID" value="SDR35746.1"/>
    <property type="molecule type" value="Genomic_DNA"/>
</dbReference>
<protein>
    <submittedName>
        <fullName evidence="3">Uncharacterized protein</fullName>
    </submittedName>
</protein>
<evidence type="ECO:0000259" key="1">
    <source>
        <dbReference type="Pfam" id="PF24038"/>
    </source>
</evidence>
<evidence type="ECO:0000313" key="3">
    <source>
        <dbReference type="EMBL" id="SDR35746.1"/>
    </source>
</evidence>
<dbReference type="Proteomes" id="UP000198848">
    <property type="component" value="Unassembled WGS sequence"/>
</dbReference>
<dbReference type="Pfam" id="PF24038">
    <property type="entry name" value="DUF7347"/>
    <property type="match status" value="1"/>
</dbReference>
<organism evidence="3 4">
    <name type="scientific">Natronobacterium texcoconense</name>
    <dbReference type="NCBI Taxonomy" id="1095778"/>
    <lineage>
        <taxon>Archaea</taxon>
        <taxon>Methanobacteriati</taxon>
        <taxon>Methanobacteriota</taxon>
        <taxon>Stenosarchaea group</taxon>
        <taxon>Halobacteria</taxon>
        <taxon>Halobacteriales</taxon>
        <taxon>Natrialbaceae</taxon>
        <taxon>Natronobacterium</taxon>
    </lineage>
</organism>
<gene>
    <name evidence="3" type="ORF">SAMN04489842_3461</name>
</gene>
<evidence type="ECO:0000259" key="2">
    <source>
        <dbReference type="Pfam" id="PF24042"/>
    </source>
</evidence>
<dbReference type="InterPro" id="IPR055771">
    <property type="entry name" value="DUF7347"/>
</dbReference>
<dbReference type="AlphaFoldDB" id="A0A1H1IEI3"/>
<dbReference type="OrthoDB" id="8482at2157"/>
<feature type="domain" description="DUF7351" evidence="2">
    <location>
        <begin position="110"/>
        <end position="285"/>
    </location>
</feature>
<evidence type="ECO:0000313" key="4">
    <source>
        <dbReference type="Proteomes" id="UP000198848"/>
    </source>
</evidence>